<dbReference type="OrthoDB" id="10266330at2759"/>
<evidence type="ECO:0000313" key="13">
    <source>
        <dbReference type="Proteomes" id="UP000182444"/>
    </source>
</evidence>
<dbReference type="Proteomes" id="UP000256601">
    <property type="component" value="Unassembled WGS sequence"/>
</dbReference>
<feature type="repeat" description="WD" evidence="8">
    <location>
        <begin position="466"/>
        <end position="501"/>
    </location>
</feature>
<feature type="compositionally biased region" description="Pro residues" evidence="9">
    <location>
        <begin position="108"/>
        <end position="117"/>
    </location>
</feature>
<dbReference type="InterPro" id="IPR020472">
    <property type="entry name" value="WD40_PAC1"/>
</dbReference>
<proteinExistence type="inferred from homology"/>
<dbReference type="InterPro" id="IPR007582">
    <property type="entry name" value="TFIID_NTD2"/>
</dbReference>
<dbReference type="GO" id="GO:0005669">
    <property type="term" value="C:transcription factor TFIID complex"/>
    <property type="evidence" value="ECO:0007669"/>
    <property type="project" value="TreeGrafter"/>
</dbReference>
<dbReference type="InterPro" id="IPR006594">
    <property type="entry name" value="LisH"/>
</dbReference>
<feature type="repeat" description="WD" evidence="8">
    <location>
        <begin position="592"/>
        <end position="633"/>
    </location>
</feature>
<dbReference type="VEuPathDB" id="FungiDB:YALI1_B18798g"/>
<dbReference type="PROSITE" id="PS50294">
    <property type="entry name" value="WD_REPEATS_REGION"/>
    <property type="match status" value="5"/>
</dbReference>
<keyword evidence="6" id="KW-0804">Transcription</keyword>
<evidence type="ECO:0000256" key="7">
    <source>
        <dbReference type="ARBA" id="ARBA00023242"/>
    </source>
</evidence>
<dbReference type="PRINTS" id="PR00320">
    <property type="entry name" value="GPROTEINBRPT"/>
</dbReference>
<dbReference type="InterPro" id="IPR015943">
    <property type="entry name" value="WD40/YVTN_repeat-like_dom_sf"/>
</dbReference>
<evidence type="ECO:0000256" key="1">
    <source>
        <dbReference type="ARBA" id="ARBA00004123"/>
    </source>
</evidence>
<comment type="similarity">
    <text evidence="2">Belongs to the WD repeat TAF5 family.</text>
</comment>
<evidence type="ECO:0000259" key="10">
    <source>
        <dbReference type="Pfam" id="PF04494"/>
    </source>
</evidence>
<dbReference type="PROSITE" id="PS50896">
    <property type="entry name" value="LISH"/>
    <property type="match status" value="1"/>
</dbReference>
<keyword evidence="5" id="KW-0805">Transcription regulation</keyword>
<dbReference type="Pfam" id="PF04494">
    <property type="entry name" value="TFIID_NTD2"/>
    <property type="match status" value="1"/>
</dbReference>
<dbReference type="KEGG" id="yli:2906807"/>
<dbReference type="CDD" id="cd08044">
    <property type="entry name" value="TAF5_NTD2"/>
    <property type="match status" value="1"/>
</dbReference>
<feature type="region of interest" description="Disordered" evidence="9">
    <location>
        <begin position="675"/>
        <end position="702"/>
    </location>
</feature>
<evidence type="ECO:0000313" key="12">
    <source>
        <dbReference type="EMBL" id="RDW23809.1"/>
    </source>
</evidence>
<accession>A0A1H6PHY7</accession>
<evidence type="ECO:0000256" key="5">
    <source>
        <dbReference type="ARBA" id="ARBA00023015"/>
    </source>
</evidence>
<dbReference type="EMBL" id="KZ859064">
    <property type="protein sequence ID" value="RDW23809.1"/>
    <property type="molecule type" value="Genomic_DNA"/>
</dbReference>
<reference evidence="12 14" key="2">
    <citation type="submission" date="2018-07" db="EMBL/GenBank/DDBJ databases">
        <title>Draft Genome Assemblies for Five Robust Yarrowia lipolytica Strains Exhibiting High Lipid Production and Pentose Sugar Utilization and Sugar Alcohol Secretion from Undetoxified Lignocellulosic Biomass Hydrolysates.</title>
        <authorList>
            <consortium name="DOE Joint Genome Institute"/>
            <person name="Walker C."/>
            <person name="Ryu S."/>
            <person name="Na H."/>
            <person name="Zane M."/>
            <person name="LaButti K."/>
            <person name="Lipzen A."/>
            <person name="Haridas S."/>
            <person name="Barry K."/>
            <person name="Grigoriev I.V."/>
            <person name="Quarterman J."/>
            <person name="Slininger P."/>
            <person name="Dien B."/>
            <person name="Trinh C.T."/>
        </authorList>
    </citation>
    <scope>NUCLEOTIDE SEQUENCE [LARGE SCALE GENOMIC DNA]</scope>
    <source>
        <strain evidence="12 14">YB392</strain>
    </source>
</reference>
<feature type="compositionally biased region" description="Polar residues" evidence="9">
    <location>
        <begin position="41"/>
        <end position="54"/>
    </location>
</feature>
<dbReference type="GO" id="GO:0006367">
    <property type="term" value="P:transcription initiation at RNA polymerase II promoter"/>
    <property type="evidence" value="ECO:0007669"/>
    <property type="project" value="TreeGrafter"/>
</dbReference>
<comment type="subcellular location">
    <subcellularLocation>
        <location evidence="1">Nucleus</location>
    </subcellularLocation>
</comment>
<keyword evidence="3 8" id="KW-0853">WD repeat</keyword>
<dbReference type="Gene3D" id="2.130.10.10">
    <property type="entry name" value="YVTN repeat-like/Quinoprotein amine dehydrogenase"/>
    <property type="match status" value="2"/>
</dbReference>
<feature type="repeat" description="WD" evidence="8">
    <location>
        <begin position="642"/>
        <end position="676"/>
    </location>
</feature>
<protein>
    <submittedName>
        <fullName evidence="12">WD40-repeat-containing domain protein</fullName>
    </submittedName>
</protein>
<evidence type="ECO:0000256" key="4">
    <source>
        <dbReference type="ARBA" id="ARBA00022737"/>
    </source>
</evidence>
<reference evidence="11 13" key="1">
    <citation type="journal article" date="2016" name="PLoS ONE">
        <title>Sequence Assembly of Yarrowia lipolytica Strain W29/CLIB89 Shows Transposable Element Diversity.</title>
        <authorList>
            <person name="Magnan C."/>
            <person name="Yu J."/>
            <person name="Chang I."/>
            <person name="Jahn E."/>
            <person name="Kanomata Y."/>
            <person name="Wu J."/>
            <person name="Zeller M."/>
            <person name="Oakes M."/>
            <person name="Baldi P."/>
            <person name="Sandmeyer S."/>
        </authorList>
    </citation>
    <scope>NUCLEOTIDE SEQUENCE [LARGE SCALE GENOMIC DNA]</scope>
    <source>
        <strain evidence="11">CLIB89</strain>
        <strain evidence="13">CLIB89(W29)</strain>
    </source>
</reference>
<feature type="region of interest" description="Disordered" evidence="9">
    <location>
        <begin position="1"/>
        <end position="54"/>
    </location>
</feature>
<dbReference type="RefSeq" id="XP_500875.1">
    <property type="nucleotide sequence ID" value="XM_500875.1"/>
</dbReference>
<dbReference type="OMA" id="HNHPVWD"/>
<feature type="compositionally biased region" description="Low complexity" evidence="9">
    <location>
        <begin position="11"/>
        <end position="37"/>
    </location>
</feature>
<feature type="region of interest" description="Disordered" evidence="9">
    <location>
        <begin position="288"/>
        <end position="310"/>
    </location>
</feature>
<dbReference type="SUPFAM" id="SSF160897">
    <property type="entry name" value="Taf5 N-terminal domain-like"/>
    <property type="match status" value="1"/>
</dbReference>
<name>A0A1H6PHY7_YARLL</name>
<dbReference type="SMART" id="SM00667">
    <property type="entry name" value="LisH"/>
    <property type="match status" value="1"/>
</dbReference>
<keyword evidence="4" id="KW-0677">Repeat</keyword>
<feature type="domain" description="TFIID subunit TAF5 NTD2" evidence="10">
    <location>
        <begin position="148"/>
        <end position="278"/>
    </location>
</feature>
<keyword evidence="7" id="KW-0539">Nucleus</keyword>
<gene>
    <name evidence="12" type="ORF">B0I71DRAFT_135369</name>
    <name evidence="11" type="ORF">YALI1_B18798g</name>
</gene>
<evidence type="ECO:0000313" key="14">
    <source>
        <dbReference type="Proteomes" id="UP000256601"/>
    </source>
</evidence>
<dbReference type="GO" id="GO:0016251">
    <property type="term" value="F:RNA polymerase II general transcription initiation factor activity"/>
    <property type="evidence" value="ECO:0007669"/>
    <property type="project" value="TreeGrafter"/>
</dbReference>
<organism evidence="11 13">
    <name type="scientific">Yarrowia lipolytica</name>
    <name type="common">Candida lipolytica</name>
    <dbReference type="NCBI Taxonomy" id="4952"/>
    <lineage>
        <taxon>Eukaryota</taxon>
        <taxon>Fungi</taxon>
        <taxon>Dikarya</taxon>
        <taxon>Ascomycota</taxon>
        <taxon>Saccharomycotina</taxon>
        <taxon>Dipodascomycetes</taxon>
        <taxon>Dipodascales</taxon>
        <taxon>Dipodascales incertae sedis</taxon>
        <taxon>Yarrowia</taxon>
    </lineage>
</organism>
<dbReference type="PROSITE" id="PS00678">
    <property type="entry name" value="WD_REPEATS_1"/>
    <property type="match status" value="3"/>
</dbReference>
<dbReference type="InterPro" id="IPR037264">
    <property type="entry name" value="TFIID_NTD2_sf"/>
</dbReference>
<dbReference type="VEuPathDB" id="FungiDB:YALI0_B14245g"/>
<dbReference type="Proteomes" id="UP000182444">
    <property type="component" value="Chromosome 1B"/>
</dbReference>
<dbReference type="Gene3D" id="1.25.40.500">
    <property type="entry name" value="TFIID subunit TAF5, NTD2 domain"/>
    <property type="match status" value="1"/>
</dbReference>
<dbReference type="EMBL" id="CP017554">
    <property type="protein sequence ID" value="AOW01684.1"/>
    <property type="molecule type" value="Genomic_DNA"/>
</dbReference>
<feature type="repeat" description="WD" evidence="8">
    <location>
        <begin position="550"/>
        <end position="591"/>
    </location>
</feature>
<dbReference type="eggNOG" id="KOG0263">
    <property type="taxonomic scope" value="Eukaryota"/>
</dbReference>
<feature type="repeat" description="WD" evidence="8">
    <location>
        <begin position="413"/>
        <end position="454"/>
    </location>
</feature>
<evidence type="ECO:0000256" key="6">
    <source>
        <dbReference type="ARBA" id="ARBA00023163"/>
    </source>
</evidence>
<dbReference type="Pfam" id="PF00400">
    <property type="entry name" value="WD40"/>
    <property type="match status" value="6"/>
</dbReference>
<dbReference type="InterPro" id="IPR001680">
    <property type="entry name" value="WD40_rpt"/>
</dbReference>
<dbReference type="InterPro" id="IPR036322">
    <property type="entry name" value="WD40_repeat_dom_sf"/>
</dbReference>
<feature type="repeat" description="WD" evidence="8">
    <location>
        <begin position="508"/>
        <end position="540"/>
    </location>
</feature>
<dbReference type="PANTHER" id="PTHR19879">
    <property type="entry name" value="TRANSCRIPTION INITIATION FACTOR TFIID"/>
    <property type="match status" value="1"/>
</dbReference>
<dbReference type="PANTHER" id="PTHR19879:SF1">
    <property type="entry name" value="CANNONBALL-RELATED"/>
    <property type="match status" value="1"/>
</dbReference>
<dbReference type="SMART" id="SM00320">
    <property type="entry name" value="WD40"/>
    <property type="match status" value="6"/>
</dbReference>
<evidence type="ECO:0000256" key="3">
    <source>
        <dbReference type="ARBA" id="ARBA00022574"/>
    </source>
</evidence>
<evidence type="ECO:0000256" key="9">
    <source>
        <dbReference type="SAM" id="MobiDB-lite"/>
    </source>
</evidence>
<evidence type="ECO:0000256" key="8">
    <source>
        <dbReference type="PROSITE-ProRule" id="PRU00221"/>
    </source>
</evidence>
<dbReference type="SUPFAM" id="SSF50978">
    <property type="entry name" value="WD40 repeat-like"/>
    <property type="match status" value="1"/>
</dbReference>
<dbReference type="AlphaFoldDB" id="A0A1H6PHY7"/>
<evidence type="ECO:0000313" key="11">
    <source>
        <dbReference type="EMBL" id="AOW01684.1"/>
    </source>
</evidence>
<dbReference type="CDD" id="cd00200">
    <property type="entry name" value="WD40"/>
    <property type="match status" value="1"/>
</dbReference>
<dbReference type="GeneID" id="2906807"/>
<evidence type="ECO:0000256" key="2">
    <source>
        <dbReference type="ARBA" id="ARBA00009435"/>
    </source>
</evidence>
<dbReference type="PROSITE" id="PS50082">
    <property type="entry name" value="WD_REPEATS_2"/>
    <property type="match status" value="6"/>
</dbReference>
<feature type="region of interest" description="Disordered" evidence="9">
    <location>
        <begin position="81"/>
        <end position="117"/>
    </location>
</feature>
<sequence length="741" mass="79942">MSQSPAPNPQGGINNGKPANGAAPGAAGTPNRPANGAQAGGASTPTNRPAQASGSDLNRIVMEYLHKKGYFQTESMLRFESSRAPAPAQPVGSQYTGGQNATNVAPGATPPPPAPPGAPQVAIGTNNAGQMQQVPIPKPPVAKSIHDDTTAIRKGYVMLRNWTEASLDFYQPELRRALYPIFVHCYLDIIAKGQASEARDFFATYSGDHAVLHGHDLQKLSGISLPDHIPSNELAQKFRSSKYRLNISRTVFDLLFYFLQEHDSTGGAIILRIVNQYIDAQVSSGRPNRFDSEGAVHSSEGLPDTAHGSQVDSFNQAEVKLGKLPYEASFEKEVEHSLREIDKGNTDGGNSLEAEFASMKSDQDTAPNREMLPLPPHTSVDIAAEIQAVMDSRAKIKVGPVQAAMPSVCMYTFHNTHDGLNCLDFSSDATLIAGGFSDSFVKVWSLNGSRLKSVVKGDTATTSKRLVGHAGPVYGVSFSPDQRYLLSASADKTVMLWSMDTYTGLVCYKGHNEPVWDVAFSPHGHYFATASHDQTARLWSCDHIYPLRIFAGHMSDVDCVIFHPNGTYVFTGSSDRTVRMWDVAKGSSVRVFIGHTAAINCLAVSPDGRWLASAGEDHVIILWEIGSGRRLKIMRGHGKASIYSLAFSREGTVLVSAGADQSIRVWDVKKSTVESGPEPENLSVERAPEAVSSAKGNEASKKREIVATPDHMAVYHTKSSPVYKVQFTSRNLCLAGGAFNG</sequence>
<dbReference type="InterPro" id="IPR019775">
    <property type="entry name" value="WD40_repeat_CS"/>
</dbReference>